<keyword evidence="1" id="KW-0812">Transmembrane</keyword>
<dbReference type="EMBL" id="VNKI01000009">
    <property type="protein sequence ID" value="TVX78462.1"/>
    <property type="molecule type" value="Genomic_DNA"/>
</dbReference>
<protein>
    <submittedName>
        <fullName evidence="2">Uncharacterized protein</fullName>
    </submittedName>
</protein>
<evidence type="ECO:0000256" key="1">
    <source>
        <dbReference type="SAM" id="Phobius"/>
    </source>
</evidence>
<dbReference type="AlphaFoldDB" id="A0A8B5XUZ0"/>
<keyword evidence="1" id="KW-1133">Transmembrane helix</keyword>
<gene>
    <name evidence="2" type="ORF">FQP34_18015</name>
</gene>
<accession>A0A8B5XUZ0</accession>
<comment type="caution">
    <text evidence="2">The sequence shown here is derived from an EMBL/GenBank/DDBJ whole genome shotgun (WGS) entry which is preliminary data.</text>
</comment>
<name>A0A8B5XUZ0_9BACI</name>
<dbReference type="Proteomes" id="UP000317770">
    <property type="component" value="Unassembled WGS sequence"/>
</dbReference>
<reference evidence="2 3" key="1">
    <citation type="submission" date="2019-07" db="EMBL/GenBank/DDBJ databases">
        <title>Genome assembly of Bacillus simplex strain GGC-P6A.</title>
        <authorList>
            <person name="Jennings M.E."/>
            <person name="Barton H.A."/>
        </authorList>
    </citation>
    <scope>NUCLEOTIDE SEQUENCE [LARGE SCALE GENOMIC DNA]</scope>
    <source>
        <strain evidence="2 3">GGC-P6A</strain>
    </source>
</reference>
<sequence length="80" mass="8904">MSDVMGQYGISASEAAVASMVGQAFRLISPVIPALYMLVDSTETNFIDFQKKYVIYAWPIILIYLVVYTLTGGWQYAPCI</sequence>
<feature type="transmembrane region" description="Helical" evidence="1">
    <location>
        <begin position="53"/>
        <end position="77"/>
    </location>
</feature>
<keyword evidence="1" id="KW-0472">Membrane</keyword>
<evidence type="ECO:0000313" key="2">
    <source>
        <dbReference type="EMBL" id="TVX78462.1"/>
    </source>
</evidence>
<evidence type="ECO:0000313" key="3">
    <source>
        <dbReference type="Proteomes" id="UP000317770"/>
    </source>
</evidence>
<proteinExistence type="predicted"/>
<organism evidence="2 3">
    <name type="scientific">Peribacillus simplex</name>
    <dbReference type="NCBI Taxonomy" id="1478"/>
    <lineage>
        <taxon>Bacteria</taxon>
        <taxon>Bacillati</taxon>
        <taxon>Bacillota</taxon>
        <taxon>Bacilli</taxon>
        <taxon>Bacillales</taxon>
        <taxon>Bacillaceae</taxon>
        <taxon>Peribacillus</taxon>
    </lineage>
</organism>